<dbReference type="Pfam" id="PF00650">
    <property type="entry name" value="CRAL_TRIO"/>
    <property type="match status" value="1"/>
</dbReference>
<accession>A0A8J9U493</accession>
<evidence type="ECO:0000313" key="2">
    <source>
        <dbReference type="EMBL" id="CAH0713628.1"/>
    </source>
</evidence>
<dbReference type="EMBL" id="OV170221">
    <property type="protein sequence ID" value="CAH0713628.1"/>
    <property type="molecule type" value="Genomic_DNA"/>
</dbReference>
<dbReference type="PROSITE" id="PS50191">
    <property type="entry name" value="CRAL_TRIO"/>
    <property type="match status" value="1"/>
</dbReference>
<proteinExistence type="predicted"/>
<gene>
    <name evidence="2" type="ORF">BINO364_LOCUS771</name>
</gene>
<dbReference type="OrthoDB" id="7422178at2759"/>
<dbReference type="GO" id="GO:0016020">
    <property type="term" value="C:membrane"/>
    <property type="evidence" value="ECO:0007669"/>
    <property type="project" value="TreeGrafter"/>
</dbReference>
<dbReference type="InterPro" id="IPR036273">
    <property type="entry name" value="CRAL/TRIO_N_dom_sf"/>
</dbReference>
<dbReference type="PANTHER" id="PTHR10174:SF222">
    <property type="entry name" value="GH10083P-RELATED"/>
    <property type="match status" value="1"/>
</dbReference>
<feature type="non-terminal residue" evidence="2">
    <location>
        <position position="310"/>
    </location>
</feature>
<dbReference type="InterPro" id="IPR001251">
    <property type="entry name" value="CRAL-TRIO_dom"/>
</dbReference>
<protein>
    <recommendedName>
        <fullName evidence="1">CRAL-TRIO domain-containing protein</fullName>
    </recommendedName>
</protein>
<evidence type="ECO:0000259" key="1">
    <source>
        <dbReference type="PROSITE" id="PS50191"/>
    </source>
</evidence>
<dbReference type="Gene3D" id="3.40.525.10">
    <property type="entry name" value="CRAL-TRIO lipid binding domain"/>
    <property type="match status" value="1"/>
</dbReference>
<dbReference type="AlphaFoldDB" id="A0A8J9U493"/>
<dbReference type="SUPFAM" id="SSF46938">
    <property type="entry name" value="CRAL/TRIO N-terminal domain"/>
    <property type="match status" value="1"/>
</dbReference>
<organism evidence="2 3">
    <name type="scientific">Brenthis ino</name>
    <name type="common">lesser marbled fritillary</name>
    <dbReference type="NCBI Taxonomy" id="405034"/>
    <lineage>
        <taxon>Eukaryota</taxon>
        <taxon>Metazoa</taxon>
        <taxon>Ecdysozoa</taxon>
        <taxon>Arthropoda</taxon>
        <taxon>Hexapoda</taxon>
        <taxon>Insecta</taxon>
        <taxon>Pterygota</taxon>
        <taxon>Neoptera</taxon>
        <taxon>Endopterygota</taxon>
        <taxon>Lepidoptera</taxon>
        <taxon>Glossata</taxon>
        <taxon>Ditrysia</taxon>
        <taxon>Papilionoidea</taxon>
        <taxon>Nymphalidae</taxon>
        <taxon>Heliconiinae</taxon>
        <taxon>Argynnini</taxon>
        <taxon>Brenthis</taxon>
    </lineage>
</organism>
<dbReference type="GO" id="GO:1902936">
    <property type="term" value="F:phosphatidylinositol bisphosphate binding"/>
    <property type="evidence" value="ECO:0007669"/>
    <property type="project" value="TreeGrafter"/>
</dbReference>
<dbReference type="SUPFAM" id="SSF52087">
    <property type="entry name" value="CRAL/TRIO domain"/>
    <property type="match status" value="1"/>
</dbReference>
<sequence>MEVLHETPVLKFNVDTLQYLRKQYDLDEPERLEESINHLIDWLKKQDHLLKKDYSREYLERTLIISKGSVEKSKVKLDKICTLRSLVPDFFENFAVQNSPLLNDMRCYFLPNMTKDYCRILMASYNGQRFEAGLLDMYRYYVRMGEYIQANDYCDGIIGVFDFTDMNIREYLKVFNLFDLRKFFSIIIEGYGMRLKGLYFVTPSKAIDVLISIVKQAVSSKISQRIQVFKDMEQLYNIIPKDDLPLEYGGKEKSINELNKNLKNELSSEEFNDYFNEMKEARTDESFRSEEKFNDQCLGMPGSFRKLTVD</sequence>
<dbReference type="Proteomes" id="UP000838878">
    <property type="component" value="Chromosome 1"/>
</dbReference>
<keyword evidence="3" id="KW-1185">Reference proteome</keyword>
<evidence type="ECO:0000313" key="3">
    <source>
        <dbReference type="Proteomes" id="UP000838878"/>
    </source>
</evidence>
<reference evidence="2" key="1">
    <citation type="submission" date="2021-12" db="EMBL/GenBank/DDBJ databases">
        <authorList>
            <person name="Martin H S."/>
        </authorList>
    </citation>
    <scope>NUCLEOTIDE SEQUENCE</scope>
</reference>
<name>A0A8J9U493_9NEOP</name>
<dbReference type="CDD" id="cd00170">
    <property type="entry name" value="SEC14"/>
    <property type="match status" value="1"/>
</dbReference>
<dbReference type="InterPro" id="IPR036865">
    <property type="entry name" value="CRAL-TRIO_dom_sf"/>
</dbReference>
<dbReference type="PANTHER" id="PTHR10174">
    <property type="entry name" value="ALPHA-TOCOPHEROL TRANSFER PROTEIN-RELATED"/>
    <property type="match status" value="1"/>
</dbReference>
<feature type="domain" description="CRAL-TRIO" evidence="1">
    <location>
        <begin position="136"/>
        <end position="256"/>
    </location>
</feature>
<dbReference type="PRINTS" id="PR00180">
    <property type="entry name" value="CRETINALDHBP"/>
</dbReference>